<name>A0A9X4IB41_9NEIS</name>
<evidence type="ECO:0000313" key="1">
    <source>
        <dbReference type="EMBL" id="MDD9328014.1"/>
    </source>
</evidence>
<keyword evidence="3" id="KW-1185">Reference proteome</keyword>
<dbReference type="Pfam" id="PF14131">
    <property type="entry name" value="DUF4298"/>
    <property type="match status" value="1"/>
</dbReference>
<dbReference type="RefSeq" id="WP_274585128.1">
    <property type="nucleotide sequence ID" value="NZ_CP146598.1"/>
</dbReference>
<reference evidence="2" key="2">
    <citation type="submission" date="2024-02" db="EMBL/GenBank/DDBJ databases">
        <title>Neisseria leonii sp. nov.</title>
        <authorList>
            <person name="Boutroux M."/>
            <person name="Favre-Rochex S."/>
            <person name="Gorgette O."/>
            <person name="Touak G."/>
            <person name="Muhle E."/>
            <person name="Chesneau O."/>
            <person name="Clermont D."/>
            <person name="Rahi P."/>
        </authorList>
    </citation>
    <scope>NUCLEOTIDE SEQUENCE</scope>
    <source>
        <strain evidence="2">51.81</strain>
    </source>
</reference>
<dbReference type="Proteomes" id="UP001149607">
    <property type="component" value="Chromosome"/>
</dbReference>
<accession>A0A9X4IB41</accession>
<dbReference type="EMBL" id="JAPQFL010000003">
    <property type="protein sequence ID" value="MDD9328014.1"/>
    <property type="molecule type" value="Genomic_DNA"/>
</dbReference>
<dbReference type="InterPro" id="IPR025384">
    <property type="entry name" value="DUF4298"/>
</dbReference>
<evidence type="ECO:0000313" key="2">
    <source>
        <dbReference type="EMBL" id="WWY02497.1"/>
    </source>
</evidence>
<reference evidence="1" key="1">
    <citation type="submission" date="2022-10" db="EMBL/GenBank/DDBJ databases">
        <authorList>
            <person name="Boutroux M."/>
        </authorList>
    </citation>
    <scope>NUCLEOTIDE SEQUENCE</scope>
    <source>
        <strain evidence="1">51.81</strain>
    </source>
</reference>
<organism evidence="1">
    <name type="scientific">Neisseria leonii</name>
    <dbReference type="NCBI Taxonomy" id="2995413"/>
    <lineage>
        <taxon>Bacteria</taxon>
        <taxon>Pseudomonadati</taxon>
        <taxon>Pseudomonadota</taxon>
        <taxon>Betaproteobacteria</taxon>
        <taxon>Neisseriales</taxon>
        <taxon>Neisseriaceae</taxon>
        <taxon>Neisseria</taxon>
    </lineage>
</organism>
<proteinExistence type="predicted"/>
<sequence>MSLPTQERLQEIQDLYREWMQLLPKLKAARCDWQRGEDLMRQLADFYFGGGYLACIEAEEQGQQFDLDTQGEYSILSEDAVWNAVGDQQTLAWQWLRDALETLDRDGNQSGQPLTHSMY</sequence>
<gene>
    <name evidence="1" type="ORF">ORY91_001431</name>
    <name evidence="2" type="ORF">V9W64_07175</name>
</gene>
<protein>
    <submittedName>
        <fullName evidence="1">DUF4298 domain-containing protein</fullName>
    </submittedName>
</protein>
<evidence type="ECO:0000313" key="3">
    <source>
        <dbReference type="Proteomes" id="UP001149607"/>
    </source>
</evidence>
<dbReference type="AlphaFoldDB" id="A0A9X4IB41"/>
<dbReference type="EMBL" id="CP146598">
    <property type="protein sequence ID" value="WWY02497.1"/>
    <property type="molecule type" value="Genomic_DNA"/>
</dbReference>